<feature type="compositionally biased region" description="Basic and acidic residues" evidence="1">
    <location>
        <begin position="23"/>
        <end position="32"/>
    </location>
</feature>
<evidence type="ECO:0000256" key="1">
    <source>
        <dbReference type="SAM" id="MobiDB-lite"/>
    </source>
</evidence>
<comment type="caution">
    <text evidence="2">The sequence shown here is derived from an EMBL/GenBank/DDBJ whole genome shotgun (WGS) entry which is preliminary data.</text>
</comment>
<dbReference type="RefSeq" id="WP_188380576.1">
    <property type="nucleotide sequence ID" value="NZ_BMDI01000001.1"/>
</dbReference>
<evidence type="ECO:0000313" key="3">
    <source>
        <dbReference type="Proteomes" id="UP000642180"/>
    </source>
</evidence>
<sequence length="63" mass="7030">MKSEKDDLRRKSEMPNASSGNRSNERTIKHETIPGQKPATGAQNNQRSQKDKASQSTSDEDLN</sequence>
<keyword evidence="3" id="KW-1185">Reference proteome</keyword>
<proteinExistence type="predicted"/>
<gene>
    <name evidence="2" type="ORF">GCM10008066_14510</name>
</gene>
<organism evidence="2 3">
    <name type="scientific">Oxalicibacterium faecigallinarum</name>
    <dbReference type="NCBI Taxonomy" id="573741"/>
    <lineage>
        <taxon>Bacteria</taxon>
        <taxon>Pseudomonadati</taxon>
        <taxon>Pseudomonadota</taxon>
        <taxon>Betaproteobacteria</taxon>
        <taxon>Burkholderiales</taxon>
        <taxon>Oxalobacteraceae</taxon>
        <taxon>Oxalicibacterium</taxon>
    </lineage>
</organism>
<name>A0A8J3AXL6_9BURK</name>
<accession>A0A8J3AXL6</accession>
<dbReference type="AlphaFoldDB" id="A0A8J3AXL6"/>
<feature type="compositionally biased region" description="Basic and acidic residues" evidence="1">
    <location>
        <begin position="1"/>
        <end position="13"/>
    </location>
</feature>
<dbReference type="Proteomes" id="UP000642180">
    <property type="component" value="Unassembled WGS sequence"/>
</dbReference>
<dbReference type="EMBL" id="BMDI01000001">
    <property type="protein sequence ID" value="GGI18536.1"/>
    <property type="molecule type" value="Genomic_DNA"/>
</dbReference>
<reference evidence="3" key="1">
    <citation type="journal article" date="2019" name="Int. J. Syst. Evol. Microbiol.">
        <title>The Global Catalogue of Microorganisms (GCM) 10K type strain sequencing project: providing services to taxonomists for standard genome sequencing and annotation.</title>
        <authorList>
            <consortium name="The Broad Institute Genomics Platform"/>
            <consortium name="The Broad Institute Genome Sequencing Center for Infectious Disease"/>
            <person name="Wu L."/>
            <person name="Ma J."/>
        </authorList>
    </citation>
    <scope>NUCLEOTIDE SEQUENCE [LARGE SCALE GENOMIC DNA]</scope>
    <source>
        <strain evidence="3">CCM 2767</strain>
    </source>
</reference>
<evidence type="ECO:0000313" key="2">
    <source>
        <dbReference type="EMBL" id="GGI18536.1"/>
    </source>
</evidence>
<protein>
    <submittedName>
        <fullName evidence="2">Uncharacterized protein</fullName>
    </submittedName>
</protein>
<feature type="region of interest" description="Disordered" evidence="1">
    <location>
        <begin position="1"/>
        <end position="63"/>
    </location>
</feature>